<keyword evidence="1" id="KW-0175">Coiled coil</keyword>
<protein>
    <submittedName>
        <fullName evidence="2">Uncharacterized protein</fullName>
    </submittedName>
</protein>
<dbReference type="Proteomes" id="UP001234798">
    <property type="component" value="Chromosome"/>
</dbReference>
<evidence type="ECO:0000313" key="2">
    <source>
        <dbReference type="EMBL" id="WMD18301.1"/>
    </source>
</evidence>
<dbReference type="EMBL" id="CP132976">
    <property type="protein sequence ID" value="WMD18301.1"/>
    <property type="molecule type" value="Genomic_DNA"/>
</dbReference>
<keyword evidence="3" id="KW-1185">Reference proteome</keyword>
<dbReference type="RefSeq" id="WP_306937304.1">
    <property type="nucleotide sequence ID" value="NZ_CP132976.1"/>
</dbReference>
<sequence>MRRLNFHTPDFAKRQGVSVWAMLAVGLLLAACLLSAWRQWGLLDLRAQVNALEDRLAEQRMMQERALRRVQAQSPEERKVQALVLAQNTQDRLRPELLHAIEQAWSPRLAIMSLKLEGAGQAANLEMLTADLKEVFAFVARLNIEDSGVRAMVLRHSIRSGDPNLATLANVKVEKR</sequence>
<name>A0ABY9LUU7_9BURK</name>
<gene>
    <name evidence="2" type="ORF">RAS12_16790</name>
</gene>
<dbReference type="PROSITE" id="PS51257">
    <property type="entry name" value="PROKAR_LIPOPROTEIN"/>
    <property type="match status" value="1"/>
</dbReference>
<evidence type="ECO:0000256" key="1">
    <source>
        <dbReference type="SAM" id="Coils"/>
    </source>
</evidence>
<evidence type="ECO:0000313" key="3">
    <source>
        <dbReference type="Proteomes" id="UP001234798"/>
    </source>
</evidence>
<feature type="coiled-coil region" evidence="1">
    <location>
        <begin position="42"/>
        <end position="69"/>
    </location>
</feature>
<proteinExistence type="predicted"/>
<accession>A0ABY9LUU7</accession>
<reference evidence="2 3" key="1">
    <citation type="submission" date="2023-08" db="EMBL/GenBank/DDBJ databases">
        <title>Achromobacter seleniivolatilans sp. nov., isolated from seleniferous soil.</title>
        <authorList>
            <person name="Zhang S."/>
            <person name="Li K."/>
            <person name="Peng J."/>
            <person name="Zhao Q."/>
            <person name="Wang H."/>
            <person name="Guo Y."/>
        </authorList>
    </citation>
    <scope>NUCLEOTIDE SEQUENCE [LARGE SCALE GENOMIC DNA]</scope>
    <source>
        <strain evidence="2 3">R39</strain>
    </source>
</reference>
<organism evidence="2 3">
    <name type="scientific">Achromobacter seleniivolatilans</name>
    <dbReference type="NCBI Taxonomy" id="3047478"/>
    <lineage>
        <taxon>Bacteria</taxon>
        <taxon>Pseudomonadati</taxon>
        <taxon>Pseudomonadota</taxon>
        <taxon>Betaproteobacteria</taxon>
        <taxon>Burkholderiales</taxon>
        <taxon>Alcaligenaceae</taxon>
        <taxon>Achromobacter</taxon>
    </lineage>
</organism>